<feature type="transmembrane region" description="Helical" evidence="1">
    <location>
        <begin position="141"/>
        <end position="160"/>
    </location>
</feature>
<dbReference type="AlphaFoldDB" id="A0A6J4M974"/>
<protein>
    <submittedName>
        <fullName evidence="2">Uncharacterized protein</fullName>
    </submittedName>
</protein>
<gene>
    <name evidence="2" type="ORF">AVDCRST_MAG11-3411</name>
</gene>
<feature type="transmembrane region" description="Helical" evidence="1">
    <location>
        <begin position="180"/>
        <end position="201"/>
    </location>
</feature>
<keyword evidence="1" id="KW-0812">Transmembrane</keyword>
<proteinExistence type="predicted"/>
<keyword evidence="1" id="KW-0472">Membrane</keyword>
<keyword evidence="1" id="KW-1133">Transmembrane helix</keyword>
<sequence>MLIESWRRLLTAWSVHLSFGDAATLWLVSSLARYLPGAGLQIGALGVLARERGVSGVAAASAAIVNTMVNVATGVAVILVFGGRGLAAASGRRAPDAALAAIGLAAVGALALLPVVLPALGRVAARVTGRDVSLASLPARLVLVAAAGNTAGWLLYGLAFRTLSGALFGPPTGAASGYTAVYTASYLWGLFAFAVPAGLGAQEFALSLLMPPLAALPPAQTAVLTVAARLWRTVLETAPAALLLVYARAHDRFTPRPPHGTI</sequence>
<accession>A0A6J4M974</accession>
<evidence type="ECO:0000313" key="2">
    <source>
        <dbReference type="EMBL" id="CAA9349308.1"/>
    </source>
</evidence>
<feature type="transmembrane region" description="Helical" evidence="1">
    <location>
        <begin position="56"/>
        <end position="82"/>
    </location>
</feature>
<reference evidence="2" key="1">
    <citation type="submission" date="2020-02" db="EMBL/GenBank/DDBJ databases">
        <authorList>
            <person name="Meier V. D."/>
        </authorList>
    </citation>
    <scope>NUCLEOTIDE SEQUENCE</scope>
    <source>
        <strain evidence="2">AVDCRST_MAG11</strain>
    </source>
</reference>
<organism evidence="2">
    <name type="scientific">uncultured Gemmatimonadaceae bacterium</name>
    <dbReference type="NCBI Taxonomy" id="246130"/>
    <lineage>
        <taxon>Bacteria</taxon>
        <taxon>Pseudomonadati</taxon>
        <taxon>Gemmatimonadota</taxon>
        <taxon>Gemmatimonadia</taxon>
        <taxon>Gemmatimonadales</taxon>
        <taxon>Gemmatimonadaceae</taxon>
        <taxon>environmental samples</taxon>
    </lineage>
</organism>
<name>A0A6J4M974_9BACT</name>
<feature type="transmembrane region" description="Helical" evidence="1">
    <location>
        <begin position="32"/>
        <end position="49"/>
    </location>
</feature>
<dbReference type="EMBL" id="CADCTU010000743">
    <property type="protein sequence ID" value="CAA9349308.1"/>
    <property type="molecule type" value="Genomic_DNA"/>
</dbReference>
<feature type="transmembrane region" description="Helical" evidence="1">
    <location>
        <begin position="97"/>
        <end position="120"/>
    </location>
</feature>
<evidence type="ECO:0000256" key="1">
    <source>
        <dbReference type="SAM" id="Phobius"/>
    </source>
</evidence>